<keyword evidence="11" id="KW-1185">Reference proteome</keyword>
<evidence type="ECO:0000256" key="5">
    <source>
        <dbReference type="ARBA" id="ARBA00022692"/>
    </source>
</evidence>
<evidence type="ECO:0000313" key="10">
    <source>
        <dbReference type="EMBL" id="WZN45356.1"/>
    </source>
</evidence>
<evidence type="ECO:0000256" key="6">
    <source>
        <dbReference type="ARBA" id="ARBA00022989"/>
    </source>
</evidence>
<keyword evidence="4" id="KW-1003">Cell membrane</keyword>
<organism evidence="10 11">
    <name type="scientific">Chitinophaga caseinilytica</name>
    <dbReference type="NCBI Taxonomy" id="2267521"/>
    <lineage>
        <taxon>Bacteria</taxon>
        <taxon>Pseudomonadati</taxon>
        <taxon>Bacteroidota</taxon>
        <taxon>Chitinophagia</taxon>
        <taxon>Chitinophagales</taxon>
        <taxon>Chitinophagaceae</taxon>
        <taxon>Chitinophaga</taxon>
    </lineage>
</organism>
<feature type="transmembrane region" description="Helical" evidence="8">
    <location>
        <begin position="98"/>
        <end position="122"/>
    </location>
</feature>
<dbReference type="PANTHER" id="PTHR42718:SF9">
    <property type="entry name" value="MAJOR FACILITATOR SUPERFAMILY MULTIDRUG TRANSPORTER MFSC"/>
    <property type="match status" value="1"/>
</dbReference>
<comment type="similarity">
    <text evidence="2">Belongs to the major facilitator superfamily. EmrB family.</text>
</comment>
<dbReference type="PRINTS" id="PR01036">
    <property type="entry name" value="TCRTETB"/>
</dbReference>
<dbReference type="EMBL" id="CP150096">
    <property type="protein sequence ID" value="WZN45356.1"/>
    <property type="molecule type" value="Genomic_DNA"/>
</dbReference>
<evidence type="ECO:0000256" key="1">
    <source>
        <dbReference type="ARBA" id="ARBA00004651"/>
    </source>
</evidence>
<dbReference type="Pfam" id="PF07690">
    <property type="entry name" value="MFS_1"/>
    <property type="match status" value="1"/>
</dbReference>
<feature type="domain" description="Major facilitator superfamily (MFS) profile" evidence="9">
    <location>
        <begin position="7"/>
        <end position="460"/>
    </location>
</feature>
<dbReference type="NCBIfam" id="TIGR00711">
    <property type="entry name" value="efflux_EmrB"/>
    <property type="match status" value="1"/>
</dbReference>
<proteinExistence type="inferred from homology"/>
<keyword evidence="3" id="KW-0813">Transport</keyword>
<feature type="transmembrane region" description="Helical" evidence="8">
    <location>
        <begin position="159"/>
        <end position="181"/>
    </location>
</feature>
<dbReference type="InterPro" id="IPR020846">
    <property type="entry name" value="MFS_dom"/>
</dbReference>
<feature type="transmembrane region" description="Helical" evidence="8">
    <location>
        <begin position="223"/>
        <end position="243"/>
    </location>
</feature>
<feature type="transmembrane region" description="Helical" evidence="8">
    <location>
        <begin position="71"/>
        <end position="92"/>
    </location>
</feature>
<dbReference type="InterPro" id="IPR004638">
    <property type="entry name" value="EmrB-like"/>
</dbReference>
<name>A0ABZ2Z3W1_9BACT</name>
<dbReference type="Gene3D" id="1.20.1250.20">
    <property type="entry name" value="MFS general substrate transporter like domains"/>
    <property type="match status" value="1"/>
</dbReference>
<evidence type="ECO:0000256" key="3">
    <source>
        <dbReference type="ARBA" id="ARBA00022448"/>
    </source>
</evidence>
<dbReference type="PROSITE" id="PS50850">
    <property type="entry name" value="MFS"/>
    <property type="match status" value="1"/>
</dbReference>
<gene>
    <name evidence="10" type="ORF">WJU22_20880</name>
</gene>
<evidence type="ECO:0000313" key="11">
    <source>
        <dbReference type="Proteomes" id="UP001449657"/>
    </source>
</evidence>
<keyword evidence="7 8" id="KW-0472">Membrane</keyword>
<evidence type="ECO:0000256" key="4">
    <source>
        <dbReference type="ARBA" id="ARBA00022475"/>
    </source>
</evidence>
<feature type="transmembrane region" description="Helical" evidence="8">
    <location>
        <begin position="298"/>
        <end position="316"/>
    </location>
</feature>
<keyword evidence="5 8" id="KW-0812">Transmembrane</keyword>
<dbReference type="Proteomes" id="UP001449657">
    <property type="component" value="Chromosome"/>
</dbReference>
<protein>
    <submittedName>
        <fullName evidence="10">DHA2 family efflux MFS transporter permease subunit</fullName>
    </submittedName>
</protein>
<dbReference type="PANTHER" id="PTHR42718">
    <property type="entry name" value="MAJOR FACILITATOR SUPERFAMILY MULTIDRUG TRANSPORTER MFSC"/>
    <property type="match status" value="1"/>
</dbReference>
<feature type="transmembrane region" description="Helical" evidence="8">
    <location>
        <begin position="44"/>
        <end position="64"/>
    </location>
</feature>
<reference evidence="10 11" key="1">
    <citation type="submission" date="2024-03" db="EMBL/GenBank/DDBJ databases">
        <title>Chitinophaga caseinilytica sp. nov., a casein hydrolysing bacterium isolated from forest soil.</title>
        <authorList>
            <person name="Lee D.S."/>
            <person name="Han D.M."/>
            <person name="Baek J.H."/>
            <person name="Choi D.G."/>
            <person name="Jeon J.H."/>
            <person name="Jeon C.O."/>
        </authorList>
    </citation>
    <scope>NUCLEOTIDE SEQUENCE [LARGE SCALE GENOMIC DNA]</scope>
    <source>
        <strain evidence="10 11">KACC 19118</strain>
    </source>
</reference>
<dbReference type="SUPFAM" id="SSF103473">
    <property type="entry name" value="MFS general substrate transporter"/>
    <property type="match status" value="1"/>
</dbReference>
<dbReference type="InterPro" id="IPR011701">
    <property type="entry name" value="MFS"/>
</dbReference>
<comment type="subcellular location">
    <subcellularLocation>
        <location evidence="1">Cell membrane</location>
        <topology evidence="1">Multi-pass membrane protein</topology>
    </subcellularLocation>
</comment>
<feature type="transmembrane region" description="Helical" evidence="8">
    <location>
        <begin position="263"/>
        <end position="286"/>
    </location>
</feature>
<evidence type="ECO:0000259" key="9">
    <source>
        <dbReference type="PROSITE" id="PS50850"/>
    </source>
</evidence>
<evidence type="ECO:0000256" key="7">
    <source>
        <dbReference type="ARBA" id="ARBA00023136"/>
    </source>
</evidence>
<feature type="transmembrane region" description="Helical" evidence="8">
    <location>
        <begin position="328"/>
        <end position="346"/>
    </location>
</feature>
<feature type="transmembrane region" description="Helical" evidence="8">
    <location>
        <begin position="193"/>
        <end position="211"/>
    </location>
</feature>
<feature type="transmembrane region" description="Helical" evidence="8">
    <location>
        <begin position="352"/>
        <end position="380"/>
    </location>
</feature>
<dbReference type="InterPro" id="IPR036259">
    <property type="entry name" value="MFS_trans_sf"/>
</dbReference>
<dbReference type="Gene3D" id="1.20.1720.10">
    <property type="entry name" value="Multidrug resistance protein D"/>
    <property type="match status" value="1"/>
</dbReference>
<evidence type="ECO:0000256" key="8">
    <source>
        <dbReference type="SAM" id="Phobius"/>
    </source>
</evidence>
<feature type="transmembrane region" description="Helical" evidence="8">
    <location>
        <begin position="134"/>
        <end position="153"/>
    </location>
</feature>
<feature type="transmembrane region" description="Helical" evidence="8">
    <location>
        <begin position="392"/>
        <end position="412"/>
    </location>
</feature>
<dbReference type="RefSeq" id="WP_341840108.1">
    <property type="nucleotide sequence ID" value="NZ_CP149792.1"/>
</dbReference>
<keyword evidence="6 8" id="KW-1133">Transmembrane helix</keyword>
<sequence length="472" mass="51545">MRSKAGILVTLMLGTIMASLDSSIVNISLPIMQEQFGSRMDEVQWVVTAYMMAFSVFMPLTNWLKNRIGFFNLYVASLSIFTIGSLLCSLSHSLEDLVVSRVIQAIGGGALQPTVLAMLTYIFPPEIRGKMMGWWGFGVVIGPALGPTLGGVLTEHLGWPSIFWINVPIGILTLAMCYVYLGFMRHQEKVKQRFDTPGFLLLTTFLVTLQLGISRLEKDSTTVYGFVLYFAVAVLALVFFILWEKGRRDGIYDIRIFRNWTFVSALMVTGVRSAALFGGVFLLPFLLQRHMHFSEMNAGLLLLPASLTLAAMMPLAGNWVDHHSPRGIAIAGLLLLSLTMVLFGRMDVGSSVTFIVITMLIRGMGLGCLMTPVTVATVNAVPRPLITQASSLNNLVLQVSGAIGVAVLSVVHQQAGDHFLGRGYTEPAAEHLALQYSFSVSAALLIVAIIPALFISNRRAQHHPQAATAKIP</sequence>
<evidence type="ECO:0000256" key="2">
    <source>
        <dbReference type="ARBA" id="ARBA00008537"/>
    </source>
</evidence>
<accession>A0ABZ2Z3W1</accession>
<feature type="transmembrane region" description="Helical" evidence="8">
    <location>
        <begin position="432"/>
        <end position="455"/>
    </location>
</feature>